<evidence type="ECO:0000256" key="4">
    <source>
        <dbReference type="ARBA" id="ARBA00022679"/>
    </source>
</evidence>
<dbReference type="SUPFAM" id="SSF56112">
    <property type="entry name" value="Protein kinase-like (PK-like)"/>
    <property type="match status" value="1"/>
</dbReference>
<evidence type="ECO:0000313" key="12">
    <source>
        <dbReference type="EMBL" id="RWS26904.1"/>
    </source>
</evidence>
<gene>
    <name evidence="12" type="ORF">B4U80_00578</name>
</gene>
<keyword evidence="4" id="KW-0808">Transferase</keyword>
<comment type="similarity">
    <text evidence="1">Belongs to the protein kinase superfamily. BUD32 family.</text>
</comment>
<accession>A0A443SH97</accession>
<comment type="catalytic activity">
    <reaction evidence="9">
        <text>L-threonyl-[protein] + ATP = O-phospho-L-threonyl-[protein] + ADP + H(+)</text>
        <dbReference type="Rhea" id="RHEA:46608"/>
        <dbReference type="Rhea" id="RHEA-COMP:11060"/>
        <dbReference type="Rhea" id="RHEA-COMP:11605"/>
        <dbReference type="ChEBI" id="CHEBI:15378"/>
        <dbReference type="ChEBI" id="CHEBI:30013"/>
        <dbReference type="ChEBI" id="CHEBI:30616"/>
        <dbReference type="ChEBI" id="CHEBI:61977"/>
        <dbReference type="ChEBI" id="CHEBI:456216"/>
        <dbReference type="EC" id="2.7.11.1"/>
    </reaction>
</comment>
<evidence type="ECO:0000256" key="5">
    <source>
        <dbReference type="ARBA" id="ARBA00022694"/>
    </source>
</evidence>
<keyword evidence="7 12" id="KW-0418">Kinase</keyword>
<dbReference type="AlphaFoldDB" id="A0A443SH97"/>
<dbReference type="VEuPathDB" id="VectorBase:LDEU005137"/>
<dbReference type="InterPro" id="IPR011009">
    <property type="entry name" value="Kinase-like_dom_sf"/>
</dbReference>
<evidence type="ECO:0000256" key="2">
    <source>
        <dbReference type="ARBA" id="ARBA00012513"/>
    </source>
</evidence>
<evidence type="ECO:0000256" key="6">
    <source>
        <dbReference type="ARBA" id="ARBA00022741"/>
    </source>
</evidence>
<dbReference type="PANTHER" id="PTHR12209">
    <property type="entry name" value="NON-SPECIFIC SERINE/THREONINE PROTEIN KINASE"/>
    <property type="match status" value="1"/>
</dbReference>
<dbReference type="GO" id="GO:0005524">
    <property type="term" value="F:ATP binding"/>
    <property type="evidence" value="ECO:0007669"/>
    <property type="project" value="UniProtKB-KW"/>
</dbReference>
<dbReference type="EC" id="2.7.11.1" evidence="2"/>
<dbReference type="PANTHER" id="PTHR12209:SF0">
    <property type="entry name" value="EKC_KEOPS COMPLEX SUBUNIT TP53RK"/>
    <property type="match status" value="1"/>
</dbReference>
<dbReference type="GO" id="GO:0005634">
    <property type="term" value="C:nucleus"/>
    <property type="evidence" value="ECO:0007669"/>
    <property type="project" value="TreeGrafter"/>
</dbReference>
<dbReference type="Proteomes" id="UP000288716">
    <property type="component" value="Unassembled WGS sequence"/>
</dbReference>
<dbReference type="OrthoDB" id="3399at2759"/>
<dbReference type="InterPro" id="IPR022495">
    <property type="entry name" value="Bud32"/>
</dbReference>
<evidence type="ECO:0000259" key="11">
    <source>
        <dbReference type="PROSITE" id="PS50011"/>
    </source>
</evidence>
<keyword evidence="6" id="KW-0547">Nucleotide-binding</keyword>
<protein>
    <recommendedName>
        <fullName evidence="2">non-specific serine/threonine protein kinase</fullName>
        <ecNumber evidence="2">2.7.11.1</ecNumber>
    </recommendedName>
</protein>
<reference evidence="12 13" key="1">
    <citation type="journal article" date="2018" name="Gigascience">
        <title>Genomes of trombidid mites reveal novel predicted allergens and laterally-transferred genes associated with secondary metabolism.</title>
        <authorList>
            <person name="Dong X."/>
            <person name="Chaisiri K."/>
            <person name="Xia D."/>
            <person name="Armstrong S.D."/>
            <person name="Fang Y."/>
            <person name="Donnelly M.J."/>
            <person name="Kadowaki T."/>
            <person name="McGarry J.W."/>
            <person name="Darby A.C."/>
            <person name="Makepeace B.L."/>
        </authorList>
    </citation>
    <scope>NUCLEOTIDE SEQUENCE [LARGE SCALE GENOMIC DNA]</scope>
    <source>
        <strain evidence="12">UoL-UT</strain>
    </source>
</reference>
<organism evidence="12 13">
    <name type="scientific">Leptotrombidium deliense</name>
    <dbReference type="NCBI Taxonomy" id="299467"/>
    <lineage>
        <taxon>Eukaryota</taxon>
        <taxon>Metazoa</taxon>
        <taxon>Ecdysozoa</taxon>
        <taxon>Arthropoda</taxon>
        <taxon>Chelicerata</taxon>
        <taxon>Arachnida</taxon>
        <taxon>Acari</taxon>
        <taxon>Acariformes</taxon>
        <taxon>Trombidiformes</taxon>
        <taxon>Prostigmata</taxon>
        <taxon>Anystina</taxon>
        <taxon>Parasitengona</taxon>
        <taxon>Trombiculoidea</taxon>
        <taxon>Trombiculidae</taxon>
        <taxon>Leptotrombidium</taxon>
    </lineage>
</organism>
<dbReference type="GO" id="GO:0004674">
    <property type="term" value="F:protein serine/threonine kinase activity"/>
    <property type="evidence" value="ECO:0007669"/>
    <property type="project" value="UniProtKB-KW"/>
</dbReference>
<keyword evidence="3" id="KW-0723">Serine/threonine-protein kinase</keyword>
<dbReference type="STRING" id="299467.A0A443SH97"/>
<dbReference type="GO" id="GO:0070525">
    <property type="term" value="P:tRNA threonylcarbamoyladenosine metabolic process"/>
    <property type="evidence" value="ECO:0007669"/>
    <property type="project" value="TreeGrafter"/>
</dbReference>
<dbReference type="PROSITE" id="PS50011">
    <property type="entry name" value="PROTEIN_KINASE_DOM"/>
    <property type="match status" value="1"/>
</dbReference>
<evidence type="ECO:0000313" key="13">
    <source>
        <dbReference type="Proteomes" id="UP000288716"/>
    </source>
</evidence>
<evidence type="ECO:0000256" key="3">
    <source>
        <dbReference type="ARBA" id="ARBA00022527"/>
    </source>
</evidence>
<dbReference type="Pfam" id="PF00069">
    <property type="entry name" value="Pkinase"/>
    <property type="match status" value="1"/>
</dbReference>
<evidence type="ECO:0000256" key="8">
    <source>
        <dbReference type="ARBA" id="ARBA00022840"/>
    </source>
</evidence>
<evidence type="ECO:0000256" key="1">
    <source>
        <dbReference type="ARBA" id="ARBA00010630"/>
    </source>
</evidence>
<dbReference type="GO" id="GO:0005829">
    <property type="term" value="C:cytosol"/>
    <property type="evidence" value="ECO:0007669"/>
    <property type="project" value="TreeGrafter"/>
</dbReference>
<dbReference type="InterPro" id="IPR008266">
    <property type="entry name" value="Tyr_kinase_AS"/>
</dbReference>
<evidence type="ECO:0000256" key="9">
    <source>
        <dbReference type="ARBA" id="ARBA00047899"/>
    </source>
</evidence>
<comment type="caution">
    <text evidence="12">The sequence shown here is derived from an EMBL/GenBank/DDBJ whole genome shotgun (WGS) entry which is preliminary data.</text>
</comment>
<evidence type="ECO:0000256" key="10">
    <source>
        <dbReference type="ARBA" id="ARBA00048679"/>
    </source>
</evidence>
<dbReference type="Gene3D" id="1.10.510.10">
    <property type="entry name" value="Transferase(Phosphotransferase) domain 1"/>
    <property type="match status" value="1"/>
</dbReference>
<dbReference type="NCBIfam" id="TIGR03724">
    <property type="entry name" value="arch_bud32"/>
    <property type="match status" value="1"/>
</dbReference>
<dbReference type="GO" id="GO:0000408">
    <property type="term" value="C:EKC/KEOPS complex"/>
    <property type="evidence" value="ECO:0007669"/>
    <property type="project" value="TreeGrafter"/>
</dbReference>
<comment type="catalytic activity">
    <reaction evidence="10">
        <text>L-seryl-[protein] + ATP = O-phospho-L-seryl-[protein] + ADP + H(+)</text>
        <dbReference type="Rhea" id="RHEA:17989"/>
        <dbReference type="Rhea" id="RHEA-COMP:9863"/>
        <dbReference type="Rhea" id="RHEA-COMP:11604"/>
        <dbReference type="ChEBI" id="CHEBI:15378"/>
        <dbReference type="ChEBI" id="CHEBI:29999"/>
        <dbReference type="ChEBI" id="CHEBI:30616"/>
        <dbReference type="ChEBI" id="CHEBI:83421"/>
        <dbReference type="ChEBI" id="CHEBI:456216"/>
        <dbReference type="EC" id="2.7.11.1"/>
    </reaction>
</comment>
<keyword evidence="5" id="KW-0819">tRNA processing</keyword>
<dbReference type="Gene3D" id="3.30.200.20">
    <property type="entry name" value="Phosphorylase Kinase, domain 1"/>
    <property type="match status" value="1"/>
</dbReference>
<feature type="domain" description="Protein kinase" evidence="11">
    <location>
        <begin position="39"/>
        <end position="255"/>
    </location>
</feature>
<keyword evidence="8" id="KW-0067">ATP-binding</keyword>
<dbReference type="GO" id="GO:0008033">
    <property type="term" value="P:tRNA processing"/>
    <property type="evidence" value="ECO:0007669"/>
    <property type="project" value="UniProtKB-KW"/>
</dbReference>
<sequence>MAQKRKHGENVISISSPKLGKREETINKNNDLMMVDSLVNKWTLLCQGAECRIYSGDYFGLPVIRKERFVKTYRIRDLDERLTKERIRAEVRCIMKIKTKCESLGPLLPTILFVTDRDIVMRNLVDSKQLTSFLKSLPQNEDRNWLFEAIAATLANIHKCGIVHGDITTSNLLVDEKRNLIPIDFGLSSFSTKTEDRAVDLYVFERSLQTTTDIDNASFESILNVYATKMDKQGKEILNKLNEVRMRGRKRTMIG</sequence>
<dbReference type="PROSITE" id="PS00109">
    <property type="entry name" value="PROTEIN_KINASE_TYR"/>
    <property type="match status" value="1"/>
</dbReference>
<dbReference type="EMBL" id="NCKV01002394">
    <property type="protein sequence ID" value="RWS26904.1"/>
    <property type="molecule type" value="Genomic_DNA"/>
</dbReference>
<dbReference type="InterPro" id="IPR000719">
    <property type="entry name" value="Prot_kinase_dom"/>
</dbReference>
<keyword evidence="13" id="KW-1185">Reference proteome</keyword>
<name>A0A443SH97_9ACAR</name>
<evidence type="ECO:0000256" key="7">
    <source>
        <dbReference type="ARBA" id="ARBA00022777"/>
    </source>
</evidence>
<proteinExistence type="inferred from homology"/>